<dbReference type="PANTHER" id="PTHR11319:SF35">
    <property type="entry name" value="OUTER MEMBRANE PROTEIN PMPC-RELATED"/>
    <property type="match status" value="1"/>
</dbReference>
<evidence type="ECO:0000313" key="2">
    <source>
        <dbReference type="EMBL" id="CAI2370757.1"/>
    </source>
</evidence>
<dbReference type="InterPro" id="IPR011050">
    <property type="entry name" value="Pectin_lyase_fold/virulence"/>
</dbReference>
<keyword evidence="1" id="KW-1133">Transmembrane helix</keyword>
<dbReference type="PANTHER" id="PTHR11319">
    <property type="entry name" value="G PROTEIN-COUPLED RECEPTOR-RELATED"/>
    <property type="match status" value="1"/>
</dbReference>
<feature type="transmembrane region" description="Helical" evidence="1">
    <location>
        <begin position="1567"/>
        <end position="1587"/>
    </location>
</feature>
<sequence length="1944" mass="220968">MNLAAEHAILVVRREHSMTNVMCETRIISPPDSNLCKFPECSQGQFYSIQKEECFECETSCLEECSHQPMCYQCPDSKVFNLDRFQCVESCNSETGILINDTTISDFPFCRSFTYYLNPFAGCPTELGTLKYPYKSLELILEDIYLVHSHSDRTITIKLIEDSTNFVHQNRFIIELNEVIIESYSEVSTVPRKAKLVATNTDEALPEEYTSPTLFKLIKSHNTTQEITNDSKISSADKTLMFTGDSILYIYKTSLTLNNLYITTGFSSEEASKIYLNPIYLGSKTLKIHNSKVLHQSLFVKTSHQMNLEILDTEIDLYKSSGGFDLSLGCFNSDIQSTTCLDGLRLYYSQNFKRNLKQTPPLFIQEGGDIITIKNSIFQTYGELDLSGSFFSHLDQASCSDAPTHSITITNSAMVSPEFTPSFLQPSSNFKFERGDGEWATSIIFDNFTIKDFDLKYSTPIHINHNGFINFVLKNSNFANLILGKNLVKTGDITNIGCKNYIMENVQFDNITIRDGGLCDIVAKNTISVSNIVFTNTQFISSQRHTLLKMEISESGDINISNITISEGIMMNRKTLFELSNTFGATTISNLNITSFNANRDSSYIKLLKSNHTSLNDMVFTNLLPEPLEDVSCVILNFKEISSEISNNITINSMITTNSVVNTLWLSNPSQRKDIDQYILVKGLIVQDVINRRREEMIHLFDINSQGIFKVIFDGLVMRRIIFGITSNEIPYDDEGNVLYDSIAIDASIFSRIIEFHHQTNEQVEIRNSIFEECKNIMIETLPHDPTYHIKTKVAFHNITVRNMDFTTVDFIIIQGTSDILVTNSKFYHNTNIWRGIFIFVLAKHSNVSISDSEFYNNTTPTAALFNVDTGASLTCLRCNMTNNFGLESGVVSTSLGGNFVFMDSHIENNFGYIASVGIVTQSDKSSLVNNCTIKNNFVVSKEQVLNEVLNYDYIPQSFRDFIKNSSSLFEQRTKKALFSIEIGQLEITNNSRIEQTEGVLFSMGSTVNIYNSTFSDLLTEWYFFDIIESNVLLDSIKLKTIKKNMVDYSSIIRSISSNVIIRHSQFENIHIPVIFGSLSSIEMTNLTTLSSFLYTQNMLWLWSCPLIRMKEILVKTTQLSVPLYIIEKSYIQTLEDIFITDIGCSPFLIEKCVLELARNITIVNALRGFKIFESVAHNITSSSFSTSGFTGQRAGGSIIIRRSNVTIENCVFRENQAQTGGAISITCVIGEKCFNYISNTSFIGNIAYIQGGGINYNTYPPILSNVSFDSNIAPYGADIGSYALDIIFEKTNSTFMSIYNVGSGIPLTQNITLKVIDPEHNVMNQLSDGFITLSYSDIAGQNSSSKGILGNDRVPILNGTAVFTDITLLAPPGSQGVRFHVESNKVRNKKAIYNISDVNIYEYTTSFLVDFRYCIPGEMQLNERCIECSALTYSLQNNATKCNNCMDNAQCFGKKDISVDKGYWRKSEITTAVIECPRKESCEGGYHPENEYPVKCQEGYTGPLCIECVTTEEVKYQPRANFQCGKCPNKLMNAIRVIGLQILVLTFLGLIIVVNFKKKTENQLSILLRIFTNYIQLISASISYNIDFPKSFNDLFSLSDRLSSAEYSFFSFDCFIEDYEVKLFAPSNALFKMMLYLILPLFVFLLVSIGIFAWRLFMKMLKPENQYDMKRLFTISFICIMFLFHPTLIFQSLKVFQCIKIDDGESRMIMYIDAQCYSGEHLKWIFIGGLPMILIWVAGMPFLLFVILYKNRNKLEKETIQKYFLIVYQGLKSKCFYWEIFNTFRKFIVLAFNVFLSTADPKYKILCAIISLIIMMKVQERLKPYKNPENNRIEIIGIIAGLITLYCGIVFIPQERALKSLEIASLLLLMGINAYFLLHWGYNVCQYLNYKNKYFVGFLKIYKIMLCQNTPRPKLPDSDFEKEQIPKKKLVNPKKKKIIRKKT</sequence>
<feature type="transmembrane region" description="Helical" evidence="1">
    <location>
        <begin position="1725"/>
        <end position="1750"/>
    </location>
</feature>
<feature type="transmembrane region" description="Helical" evidence="1">
    <location>
        <begin position="1836"/>
        <end position="1853"/>
    </location>
</feature>
<proteinExistence type="predicted"/>
<keyword evidence="1" id="KW-0812">Transmembrane</keyword>
<evidence type="ECO:0000256" key="1">
    <source>
        <dbReference type="SAM" id="Phobius"/>
    </source>
</evidence>
<dbReference type="EMBL" id="CAMPGE010011961">
    <property type="protein sequence ID" value="CAI2370757.1"/>
    <property type="molecule type" value="Genomic_DNA"/>
</dbReference>
<evidence type="ECO:0000313" key="3">
    <source>
        <dbReference type="Proteomes" id="UP001295684"/>
    </source>
</evidence>
<feature type="transmembrane region" description="Helical" evidence="1">
    <location>
        <begin position="1670"/>
        <end position="1691"/>
    </location>
</feature>
<comment type="caution">
    <text evidence="2">The sequence shown here is derived from an EMBL/GenBank/DDBJ whole genome shotgun (WGS) entry which is preliminary data.</text>
</comment>
<protein>
    <recommendedName>
        <fullName evidence="4">TNFR-Cys domain-containing protein</fullName>
    </recommendedName>
</protein>
<feature type="transmembrane region" description="Helical" evidence="1">
    <location>
        <begin position="1865"/>
        <end position="1883"/>
    </location>
</feature>
<gene>
    <name evidence="2" type="ORF">ECRASSUSDP1_LOCUS12075</name>
</gene>
<evidence type="ECO:0008006" key="4">
    <source>
        <dbReference type="Google" id="ProtNLM"/>
    </source>
</evidence>
<keyword evidence="1" id="KW-0472">Membrane</keyword>
<organism evidence="2 3">
    <name type="scientific">Euplotes crassus</name>
    <dbReference type="NCBI Taxonomy" id="5936"/>
    <lineage>
        <taxon>Eukaryota</taxon>
        <taxon>Sar</taxon>
        <taxon>Alveolata</taxon>
        <taxon>Ciliophora</taxon>
        <taxon>Intramacronucleata</taxon>
        <taxon>Spirotrichea</taxon>
        <taxon>Hypotrichia</taxon>
        <taxon>Euplotida</taxon>
        <taxon>Euplotidae</taxon>
        <taxon>Moneuplotes</taxon>
    </lineage>
</organism>
<dbReference type="SUPFAM" id="SSF51126">
    <property type="entry name" value="Pectin lyase-like"/>
    <property type="match status" value="1"/>
</dbReference>
<dbReference type="Proteomes" id="UP001295684">
    <property type="component" value="Unassembled WGS sequence"/>
</dbReference>
<dbReference type="InterPro" id="IPR006626">
    <property type="entry name" value="PbH1"/>
</dbReference>
<reference evidence="2" key="1">
    <citation type="submission" date="2023-07" db="EMBL/GenBank/DDBJ databases">
        <authorList>
            <consortium name="AG Swart"/>
            <person name="Singh M."/>
            <person name="Singh A."/>
            <person name="Seah K."/>
            <person name="Emmerich C."/>
        </authorList>
    </citation>
    <scope>NUCLEOTIDE SEQUENCE</scope>
    <source>
        <strain evidence="2">DP1</strain>
    </source>
</reference>
<accession>A0AAD1UL39</accession>
<keyword evidence="3" id="KW-1185">Reference proteome</keyword>
<name>A0AAD1UL39_EUPCR</name>
<dbReference type="SMART" id="SM00710">
    <property type="entry name" value="PbH1"/>
    <property type="match status" value="6"/>
</dbReference>
<feature type="transmembrane region" description="Helical" evidence="1">
    <location>
        <begin position="1535"/>
        <end position="1555"/>
    </location>
</feature>
<feature type="transmembrane region" description="Helical" evidence="1">
    <location>
        <begin position="1634"/>
        <end position="1658"/>
    </location>
</feature>